<dbReference type="PANTHER" id="PTHR33052">
    <property type="entry name" value="DUF4228 DOMAIN PROTEIN-RELATED"/>
    <property type="match status" value="1"/>
</dbReference>
<evidence type="ECO:0000256" key="1">
    <source>
        <dbReference type="SAM" id="MobiDB-lite"/>
    </source>
</evidence>
<name>A0AAD4JND5_PERFH</name>
<dbReference type="InterPro" id="IPR025322">
    <property type="entry name" value="PADRE_dom"/>
</dbReference>
<organism evidence="2 3">
    <name type="scientific">Perilla frutescens var. hirtella</name>
    <name type="common">Perilla citriodora</name>
    <name type="synonym">Perilla setoyensis</name>
    <dbReference type="NCBI Taxonomy" id="608512"/>
    <lineage>
        <taxon>Eukaryota</taxon>
        <taxon>Viridiplantae</taxon>
        <taxon>Streptophyta</taxon>
        <taxon>Embryophyta</taxon>
        <taxon>Tracheophyta</taxon>
        <taxon>Spermatophyta</taxon>
        <taxon>Magnoliopsida</taxon>
        <taxon>eudicotyledons</taxon>
        <taxon>Gunneridae</taxon>
        <taxon>Pentapetalae</taxon>
        <taxon>asterids</taxon>
        <taxon>lamiids</taxon>
        <taxon>Lamiales</taxon>
        <taxon>Lamiaceae</taxon>
        <taxon>Nepetoideae</taxon>
        <taxon>Elsholtzieae</taxon>
        <taxon>Perilla</taxon>
    </lineage>
</organism>
<evidence type="ECO:0000313" key="3">
    <source>
        <dbReference type="Proteomes" id="UP001190926"/>
    </source>
</evidence>
<keyword evidence="3" id="KW-1185">Reference proteome</keyword>
<comment type="caution">
    <text evidence="2">The sequence shown here is derived from an EMBL/GenBank/DDBJ whole genome shotgun (WGS) entry which is preliminary data.</text>
</comment>
<dbReference type="AlphaFoldDB" id="A0AAD4JND5"/>
<feature type="compositionally biased region" description="Basic and acidic residues" evidence="1">
    <location>
        <begin position="109"/>
        <end position="126"/>
    </location>
</feature>
<feature type="region of interest" description="Disordered" evidence="1">
    <location>
        <begin position="92"/>
        <end position="126"/>
    </location>
</feature>
<dbReference type="Proteomes" id="UP001190926">
    <property type="component" value="Unassembled WGS sequence"/>
</dbReference>
<reference evidence="2 3" key="1">
    <citation type="journal article" date="2021" name="Nat. Commun.">
        <title>Incipient diploidization of the medicinal plant Perilla within 10,000 years.</title>
        <authorList>
            <person name="Zhang Y."/>
            <person name="Shen Q."/>
            <person name="Leng L."/>
            <person name="Zhang D."/>
            <person name="Chen S."/>
            <person name="Shi Y."/>
            <person name="Ning Z."/>
            <person name="Chen S."/>
        </authorList>
    </citation>
    <scope>NUCLEOTIDE SEQUENCE [LARGE SCALE GENOMIC DNA]</scope>
    <source>
        <strain evidence="3">cv. PC099</strain>
    </source>
</reference>
<gene>
    <name evidence="2" type="ORF">C2S53_015041</name>
</gene>
<sequence>MGVLTRSKKQEKKSCPQKSAFLKVVRPGGQVEIFRDPVPAREIMRRYPRHCITRPDFFDYPWIVVRPDSVLVPGKVFFLVPLHTVDKVMKDKMQQSQQSLNQDIHHRRSTTDHDDHHHRSNQHEDRYRRRHAANYDHNHNSVVDDQDSDNGGFYKELFYESWEEMRRRLEQLHQESQDSPLESGRPTVASRELLVLQRAKPCLRKPGSGREKLKLKVSFSSPIVVPGSQRGTPVHQAEESG</sequence>
<dbReference type="EMBL" id="SDAM02000019">
    <property type="protein sequence ID" value="KAH6837059.1"/>
    <property type="molecule type" value="Genomic_DNA"/>
</dbReference>
<accession>A0AAD4JND5</accession>
<proteinExistence type="predicted"/>
<dbReference type="Pfam" id="PF14009">
    <property type="entry name" value="PADRE"/>
    <property type="match status" value="1"/>
</dbReference>
<protein>
    <submittedName>
        <fullName evidence="2">Uncharacterized protein</fullName>
    </submittedName>
</protein>
<evidence type="ECO:0000313" key="2">
    <source>
        <dbReference type="EMBL" id="KAH6837059.1"/>
    </source>
</evidence>